<evidence type="ECO:0000313" key="2">
    <source>
        <dbReference type="EMBL" id="KAK5062178.1"/>
    </source>
</evidence>
<protein>
    <recommendedName>
        <fullName evidence="4">Nitrogen regulatory protein areA GATA-like domain-containing protein</fullName>
    </recommendedName>
</protein>
<feature type="compositionally biased region" description="Polar residues" evidence="1">
    <location>
        <begin position="142"/>
        <end position="157"/>
    </location>
</feature>
<evidence type="ECO:0000256" key="1">
    <source>
        <dbReference type="SAM" id="MobiDB-lite"/>
    </source>
</evidence>
<feature type="compositionally biased region" description="Basic and acidic residues" evidence="1">
    <location>
        <begin position="426"/>
        <end position="439"/>
    </location>
</feature>
<feature type="region of interest" description="Disordered" evidence="1">
    <location>
        <begin position="414"/>
        <end position="481"/>
    </location>
</feature>
<feature type="compositionally biased region" description="Polar residues" evidence="1">
    <location>
        <begin position="472"/>
        <end position="481"/>
    </location>
</feature>
<organism evidence="2 3">
    <name type="scientific">Exophiala sideris</name>
    <dbReference type="NCBI Taxonomy" id="1016849"/>
    <lineage>
        <taxon>Eukaryota</taxon>
        <taxon>Fungi</taxon>
        <taxon>Dikarya</taxon>
        <taxon>Ascomycota</taxon>
        <taxon>Pezizomycotina</taxon>
        <taxon>Eurotiomycetes</taxon>
        <taxon>Chaetothyriomycetidae</taxon>
        <taxon>Chaetothyriales</taxon>
        <taxon>Herpotrichiellaceae</taxon>
        <taxon>Exophiala</taxon>
    </lineage>
</organism>
<gene>
    <name evidence="2" type="ORF">LTR69_004536</name>
</gene>
<feature type="compositionally biased region" description="Polar residues" evidence="1">
    <location>
        <begin position="100"/>
        <end position="133"/>
    </location>
</feature>
<evidence type="ECO:0008006" key="4">
    <source>
        <dbReference type="Google" id="ProtNLM"/>
    </source>
</evidence>
<keyword evidence="3" id="KW-1185">Reference proteome</keyword>
<feature type="region of interest" description="Disordered" evidence="1">
    <location>
        <begin position="99"/>
        <end position="300"/>
    </location>
</feature>
<dbReference type="Proteomes" id="UP001345691">
    <property type="component" value="Unassembled WGS sequence"/>
</dbReference>
<proteinExistence type="predicted"/>
<dbReference type="EMBL" id="JAVRRF010000008">
    <property type="protein sequence ID" value="KAK5062178.1"/>
    <property type="molecule type" value="Genomic_DNA"/>
</dbReference>
<feature type="compositionally biased region" description="Pro residues" evidence="1">
    <location>
        <begin position="256"/>
        <end position="265"/>
    </location>
</feature>
<comment type="caution">
    <text evidence="2">The sequence shown here is derived from an EMBL/GenBank/DDBJ whole genome shotgun (WGS) entry which is preliminary data.</text>
</comment>
<feature type="compositionally biased region" description="Basic and acidic residues" evidence="1">
    <location>
        <begin position="353"/>
        <end position="362"/>
    </location>
</feature>
<feature type="compositionally biased region" description="Polar residues" evidence="1">
    <location>
        <begin position="266"/>
        <end position="286"/>
    </location>
</feature>
<accession>A0ABR0JEM6</accession>
<feature type="compositionally biased region" description="Low complexity" evidence="1">
    <location>
        <begin position="165"/>
        <end position="202"/>
    </location>
</feature>
<feature type="region of interest" description="Disordered" evidence="1">
    <location>
        <begin position="349"/>
        <end position="396"/>
    </location>
</feature>
<name>A0ABR0JEM6_9EURO</name>
<reference evidence="2 3" key="1">
    <citation type="submission" date="2023-08" db="EMBL/GenBank/DDBJ databases">
        <title>Black Yeasts Isolated from many extreme environments.</title>
        <authorList>
            <person name="Coleine C."/>
            <person name="Stajich J.E."/>
            <person name="Selbmann L."/>
        </authorList>
    </citation>
    <scope>NUCLEOTIDE SEQUENCE [LARGE SCALE GENOMIC DNA]</scope>
    <source>
        <strain evidence="2 3">CCFEE 6328</strain>
    </source>
</reference>
<sequence length="481" mass="52043">MTATLPGGLINPTAIEQHDFDDSDISDTVALRSFWKVYATISDASQDDASTRSRNLFWRIWSSPKLAETMTSARLVRLWRRCSEDTDLTPIEGLFLPRITQGSQDRAQSPCLSPTTVDRSAKTSSPQSDQAPITPNRFEASFATQESRTTRGSLSSQHGRRRSQDTTGSTSHTTPETSTRPSLTRTSSGGRTRGAVVATAGRARTRPQLGRRKSSSARTVTTNNPRSPRPQPESSERGIVQGVNIAPPAAPRFTRGPPPGLPNPPATTSGAGFHLPTSSSWQSVDSGNDGPHLGSTAPVTSSADLVDRDFRGKFVESQRKLASSTNLASLDRRSGSVVRFADEIPMISRKGKSKETSPELKTENLAPSRLRSSITSDDFAHDPDESSDDQMELPRVKSSLSLLIKTKREEIGRSDLGLEAAGFKGKGKEPDKSNSKEEELLSMGRRGGVTKAGGVQVPESQRVSEHDDPGQFFSSSPEPLF</sequence>
<feature type="compositionally biased region" description="Basic residues" evidence="1">
    <location>
        <begin position="203"/>
        <end position="215"/>
    </location>
</feature>
<evidence type="ECO:0000313" key="3">
    <source>
        <dbReference type="Proteomes" id="UP001345691"/>
    </source>
</evidence>